<dbReference type="EMBL" id="OU900102">
    <property type="protein sequence ID" value="CAG9865060.1"/>
    <property type="molecule type" value="Genomic_DNA"/>
</dbReference>
<reference evidence="2" key="1">
    <citation type="submission" date="2022-01" db="EMBL/GenBank/DDBJ databases">
        <authorList>
            <person name="King R."/>
        </authorList>
    </citation>
    <scope>NUCLEOTIDE SEQUENCE</scope>
</reference>
<name>A0A9N9XWQ4_PHYSR</name>
<dbReference type="InterPro" id="IPR011009">
    <property type="entry name" value="Kinase-like_dom_sf"/>
</dbReference>
<proteinExistence type="predicted"/>
<evidence type="ECO:0000259" key="1">
    <source>
        <dbReference type="SMART" id="SM00587"/>
    </source>
</evidence>
<dbReference type="Gene3D" id="3.90.1200.10">
    <property type="match status" value="1"/>
</dbReference>
<evidence type="ECO:0000313" key="3">
    <source>
        <dbReference type="Proteomes" id="UP001153712"/>
    </source>
</evidence>
<dbReference type="OrthoDB" id="191037at2759"/>
<dbReference type="Proteomes" id="UP001153712">
    <property type="component" value="Chromosome 9"/>
</dbReference>
<sequence length="419" mass="47367">MSDSEDDSNSMSGADWPVTEEWLQAVLKEHHKDLPDPTMITVLDFTVKPGCESGESVLSDILAVAVKYSLREDPAGVTHSLSFIIKLLPQDPFSRFFVTEAQFDLREIKFYTQVVPDLQSYQQKTTESDIRLPIPKCYYAHYTAGTNDPEPVPPESVLVLENLKPMGYNSADFARGLTLRQTKAAVEAIAHIHALSLCLKIKEGKSLSERYPFLFQTNRATDSYQQLVERGLPQLSMFLERKTGMEDVLAALNNLRPNTKDVIENLLEPDEPMALITHTDFWCNNLMFKEDEDSCQCAILDWQMVTYSRPTNDLALLLNSSVPAELRRLHTNSLLDEYWNALIETSRKLDLDVEGELGYGREKLESDFRKSQLLALLLCIGSVDLAIGNAQMEERLLELLKDLFQEGLLNADVACKIPE</sequence>
<dbReference type="AlphaFoldDB" id="A0A9N9XWQ4"/>
<feature type="domain" description="CHK kinase-like" evidence="1">
    <location>
        <begin position="158"/>
        <end position="348"/>
    </location>
</feature>
<protein>
    <recommendedName>
        <fullName evidence="1">CHK kinase-like domain-containing protein</fullName>
    </recommendedName>
</protein>
<organism evidence="2 3">
    <name type="scientific">Phyllotreta striolata</name>
    <name type="common">Striped flea beetle</name>
    <name type="synonym">Crioceris striolata</name>
    <dbReference type="NCBI Taxonomy" id="444603"/>
    <lineage>
        <taxon>Eukaryota</taxon>
        <taxon>Metazoa</taxon>
        <taxon>Ecdysozoa</taxon>
        <taxon>Arthropoda</taxon>
        <taxon>Hexapoda</taxon>
        <taxon>Insecta</taxon>
        <taxon>Pterygota</taxon>
        <taxon>Neoptera</taxon>
        <taxon>Endopterygota</taxon>
        <taxon>Coleoptera</taxon>
        <taxon>Polyphaga</taxon>
        <taxon>Cucujiformia</taxon>
        <taxon>Chrysomeloidea</taxon>
        <taxon>Chrysomelidae</taxon>
        <taxon>Galerucinae</taxon>
        <taxon>Alticini</taxon>
        <taxon>Phyllotreta</taxon>
    </lineage>
</organism>
<dbReference type="SMART" id="SM00587">
    <property type="entry name" value="CHK"/>
    <property type="match status" value="1"/>
</dbReference>
<dbReference type="PANTHER" id="PTHR11012">
    <property type="entry name" value="PROTEIN KINASE-LIKE DOMAIN-CONTAINING"/>
    <property type="match status" value="1"/>
</dbReference>
<dbReference type="Pfam" id="PF02958">
    <property type="entry name" value="EcKL"/>
    <property type="match status" value="1"/>
</dbReference>
<dbReference type="PANTHER" id="PTHR11012:SF58">
    <property type="entry name" value="CHK KINASE-LIKE DOMAIN-CONTAINING PROTEIN"/>
    <property type="match status" value="1"/>
</dbReference>
<gene>
    <name evidence="2" type="ORF">PHYEVI_LOCUS11306</name>
</gene>
<accession>A0A9N9XWQ4</accession>
<evidence type="ECO:0000313" key="2">
    <source>
        <dbReference type="EMBL" id="CAG9865060.1"/>
    </source>
</evidence>
<dbReference type="SUPFAM" id="SSF56112">
    <property type="entry name" value="Protein kinase-like (PK-like)"/>
    <property type="match status" value="1"/>
</dbReference>
<keyword evidence="3" id="KW-1185">Reference proteome</keyword>
<dbReference type="InterPro" id="IPR004119">
    <property type="entry name" value="EcKL"/>
</dbReference>
<dbReference type="InterPro" id="IPR015897">
    <property type="entry name" value="CHK_kinase-like"/>
</dbReference>